<comment type="caution">
    <text evidence="1">The sequence shown here is derived from an EMBL/GenBank/DDBJ whole genome shotgun (WGS) entry which is preliminary data.</text>
</comment>
<accession>A0A2M8EYH1</accession>
<dbReference type="Proteomes" id="UP000231383">
    <property type="component" value="Unassembled WGS sequence"/>
</dbReference>
<gene>
    <name evidence="1" type="ORF">CO051_03990</name>
</gene>
<evidence type="ECO:0000313" key="1">
    <source>
        <dbReference type="EMBL" id="PJC31598.1"/>
    </source>
</evidence>
<organism evidence="1 2">
    <name type="scientific">Candidatus Roizmanbacteria bacterium CG_4_9_14_0_2_um_filter_39_13</name>
    <dbReference type="NCBI Taxonomy" id="1974839"/>
    <lineage>
        <taxon>Bacteria</taxon>
        <taxon>Candidatus Roizmaniibacteriota</taxon>
    </lineage>
</organism>
<sequence length="98" mass="11445">MTHEQLPCASAIVEEYFDSRVCKDVDAAIDFRHQLQFLALNYRGAFERGEQPVDIGELLCLERTIEWVPSLHENFFTREQEIDEGFVTGQQEYLDSQM</sequence>
<name>A0A2M8EYH1_9BACT</name>
<proteinExistence type="predicted"/>
<dbReference type="EMBL" id="PFSC01000108">
    <property type="protein sequence ID" value="PJC31598.1"/>
    <property type="molecule type" value="Genomic_DNA"/>
</dbReference>
<reference evidence="2" key="1">
    <citation type="submission" date="2017-09" db="EMBL/GenBank/DDBJ databases">
        <title>Depth-based differentiation of microbial function through sediment-hosted aquifers and enrichment of novel symbionts in the deep terrestrial subsurface.</title>
        <authorList>
            <person name="Probst A.J."/>
            <person name="Ladd B."/>
            <person name="Jarett J.K."/>
            <person name="Geller-Mcgrath D.E."/>
            <person name="Sieber C.M.K."/>
            <person name="Emerson J.B."/>
            <person name="Anantharaman K."/>
            <person name="Thomas B.C."/>
            <person name="Malmstrom R."/>
            <person name="Stieglmeier M."/>
            <person name="Klingl A."/>
            <person name="Woyke T."/>
            <person name="Ryan C.M."/>
            <person name="Banfield J.F."/>
        </authorList>
    </citation>
    <scope>NUCLEOTIDE SEQUENCE [LARGE SCALE GENOMIC DNA]</scope>
</reference>
<protein>
    <submittedName>
        <fullName evidence="1">Uncharacterized protein</fullName>
    </submittedName>
</protein>
<dbReference type="AlphaFoldDB" id="A0A2M8EYH1"/>
<evidence type="ECO:0000313" key="2">
    <source>
        <dbReference type="Proteomes" id="UP000231383"/>
    </source>
</evidence>